<gene>
    <name evidence="2" type="ORF">HK099_004456</name>
</gene>
<dbReference type="Gene3D" id="3.30.1780.10">
    <property type="entry name" value="ornithine cyclodeaminase, domain 1"/>
    <property type="match status" value="1"/>
</dbReference>
<reference evidence="2" key="1">
    <citation type="submission" date="2020-05" db="EMBL/GenBank/DDBJ databases">
        <title>Phylogenomic resolution of chytrid fungi.</title>
        <authorList>
            <person name="Stajich J.E."/>
            <person name="Amses K."/>
            <person name="Simmons R."/>
            <person name="Seto K."/>
            <person name="Myers J."/>
            <person name="Bonds A."/>
            <person name="Quandt C.A."/>
            <person name="Barry K."/>
            <person name="Liu P."/>
            <person name="Grigoriev I."/>
            <person name="Longcore J.E."/>
            <person name="James T.Y."/>
        </authorList>
    </citation>
    <scope>NUCLEOTIDE SEQUENCE</scope>
    <source>
        <strain evidence="2">JEL0476</strain>
    </source>
</reference>
<dbReference type="InterPro" id="IPR003462">
    <property type="entry name" value="ODC_Mu_crystall"/>
</dbReference>
<comment type="caution">
    <text evidence="2">The sequence shown here is derived from an EMBL/GenBank/DDBJ whole genome shotgun (WGS) entry which is preliminary data.</text>
</comment>
<dbReference type="AlphaFoldDB" id="A0AAD5U1W6"/>
<evidence type="ECO:0000256" key="1">
    <source>
        <dbReference type="ARBA" id="ARBA00008903"/>
    </source>
</evidence>
<dbReference type="InterPro" id="IPR036291">
    <property type="entry name" value="NAD(P)-bd_dom_sf"/>
</dbReference>
<name>A0AAD5U1W6_9FUNG</name>
<dbReference type="Gene3D" id="3.40.50.720">
    <property type="entry name" value="NAD(P)-binding Rossmann-like Domain"/>
    <property type="match status" value="1"/>
</dbReference>
<comment type="similarity">
    <text evidence="1">Belongs to the ornithine cyclodeaminase/mu-crystallin family.</text>
</comment>
<accession>A0AAD5U1W6</accession>
<protein>
    <recommendedName>
        <fullName evidence="4">Ornithine cyclodeaminase</fullName>
    </recommendedName>
</protein>
<sequence length="269" mass="29729">MPEGSLIKTPASTFLFDKVSGLLKGVINSNDLTTYRTAAGSALATALFSNPQSKVVVIFGTGPQALVHLKFMLFVRKTLEKVYIFTKRSINDLDVETLAKFKDIFQLVEFVFINSNNNAIGDLLQKADIICTCTNSKVPVFNGNLVNKGTHINAIGSYTLDTAELDDALMKKLTKVLVDSKVEAKKEAGELKSLLQQEKNNKETKNKIIFELVNINLENLENGSNNVNLWDNDNLTLFKSVGVPLQDLFIADFIYGKALEKELGTSINF</sequence>
<dbReference type="SUPFAM" id="SSF51735">
    <property type="entry name" value="NAD(P)-binding Rossmann-fold domains"/>
    <property type="match status" value="1"/>
</dbReference>
<keyword evidence="3" id="KW-1185">Reference proteome</keyword>
<dbReference type="PANTHER" id="PTHR13812">
    <property type="entry name" value="KETIMINE REDUCTASE MU-CRYSTALLIN"/>
    <property type="match status" value="1"/>
</dbReference>
<dbReference type="EMBL" id="JADGJW010000314">
    <property type="protein sequence ID" value="KAJ3220134.1"/>
    <property type="molecule type" value="Genomic_DNA"/>
</dbReference>
<organism evidence="2 3">
    <name type="scientific">Clydaea vesicula</name>
    <dbReference type="NCBI Taxonomy" id="447962"/>
    <lineage>
        <taxon>Eukaryota</taxon>
        <taxon>Fungi</taxon>
        <taxon>Fungi incertae sedis</taxon>
        <taxon>Chytridiomycota</taxon>
        <taxon>Chytridiomycota incertae sedis</taxon>
        <taxon>Chytridiomycetes</taxon>
        <taxon>Lobulomycetales</taxon>
        <taxon>Lobulomycetaceae</taxon>
        <taxon>Clydaea</taxon>
    </lineage>
</organism>
<dbReference type="GO" id="GO:0005737">
    <property type="term" value="C:cytoplasm"/>
    <property type="evidence" value="ECO:0007669"/>
    <property type="project" value="TreeGrafter"/>
</dbReference>
<dbReference type="Pfam" id="PF02423">
    <property type="entry name" value="OCD_Mu_crystall"/>
    <property type="match status" value="1"/>
</dbReference>
<dbReference type="PIRSF" id="PIRSF001439">
    <property type="entry name" value="CryM"/>
    <property type="match status" value="1"/>
</dbReference>
<dbReference type="Proteomes" id="UP001211065">
    <property type="component" value="Unassembled WGS sequence"/>
</dbReference>
<evidence type="ECO:0008006" key="4">
    <source>
        <dbReference type="Google" id="ProtNLM"/>
    </source>
</evidence>
<dbReference type="PANTHER" id="PTHR13812:SF19">
    <property type="entry name" value="KETIMINE REDUCTASE MU-CRYSTALLIN"/>
    <property type="match status" value="1"/>
</dbReference>
<evidence type="ECO:0000313" key="3">
    <source>
        <dbReference type="Proteomes" id="UP001211065"/>
    </source>
</evidence>
<dbReference type="InterPro" id="IPR023401">
    <property type="entry name" value="ODC_N"/>
</dbReference>
<proteinExistence type="inferred from homology"/>
<evidence type="ECO:0000313" key="2">
    <source>
        <dbReference type="EMBL" id="KAJ3220134.1"/>
    </source>
</evidence>